<evidence type="ECO:0000313" key="9">
    <source>
        <dbReference type="RefSeq" id="XP_011307772.1"/>
    </source>
</evidence>
<evidence type="ECO:0000313" key="8">
    <source>
        <dbReference type="Proteomes" id="UP000694866"/>
    </source>
</evidence>
<dbReference type="GO" id="GO:0006979">
    <property type="term" value="P:response to oxidative stress"/>
    <property type="evidence" value="ECO:0007669"/>
    <property type="project" value="InterPro"/>
</dbReference>
<dbReference type="AlphaFoldDB" id="A0A9R1TDS5"/>
<dbReference type="PROSITE" id="PS51355">
    <property type="entry name" value="GLUTATHIONE_PEROXID_3"/>
    <property type="match status" value="1"/>
</dbReference>
<feature type="chain" id="PRO_5040439327" description="Glutathione peroxidase" evidence="7">
    <location>
        <begin position="18"/>
        <end position="203"/>
    </location>
</feature>
<dbReference type="PANTHER" id="PTHR11592:SF134">
    <property type="entry name" value="PHOSPHOLIPID HYDROPEROXIDE GLUTATHIONE PEROXIDASE"/>
    <property type="match status" value="1"/>
</dbReference>
<dbReference type="Proteomes" id="UP000694866">
    <property type="component" value="Unplaced"/>
</dbReference>
<feature type="active site" evidence="5">
    <location>
        <position position="79"/>
    </location>
</feature>
<dbReference type="InterPro" id="IPR029760">
    <property type="entry name" value="GPX_CS"/>
</dbReference>
<dbReference type="InterPro" id="IPR029759">
    <property type="entry name" value="GPX_AS"/>
</dbReference>
<dbReference type="InterPro" id="IPR000889">
    <property type="entry name" value="Glutathione_peroxidase"/>
</dbReference>
<evidence type="ECO:0000256" key="6">
    <source>
        <dbReference type="RuleBase" id="RU000499"/>
    </source>
</evidence>
<evidence type="ECO:0000256" key="2">
    <source>
        <dbReference type="ARBA" id="ARBA00022559"/>
    </source>
</evidence>
<keyword evidence="7" id="KW-0732">Signal</keyword>
<evidence type="ECO:0000256" key="3">
    <source>
        <dbReference type="ARBA" id="ARBA00022933"/>
    </source>
</evidence>
<dbReference type="PROSITE" id="PS00763">
    <property type="entry name" value="GLUTATHIONE_PEROXID_2"/>
    <property type="match status" value="1"/>
</dbReference>
<dbReference type="PRINTS" id="PR01011">
    <property type="entry name" value="GLUTPROXDASE"/>
</dbReference>
<dbReference type="PANTHER" id="PTHR11592">
    <property type="entry name" value="GLUTATHIONE PEROXIDASE"/>
    <property type="match status" value="1"/>
</dbReference>
<protein>
    <recommendedName>
        <fullName evidence="6">Glutathione peroxidase</fullName>
    </recommendedName>
</protein>
<dbReference type="PIRSF" id="PIRSF000303">
    <property type="entry name" value="Glutathion_perox"/>
    <property type="match status" value="1"/>
</dbReference>
<dbReference type="GO" id="GO:0004601">
    <property type="term" value="F:peroxidase activity"/>
    <property type="evidence" value="ECO:0007669"/>
    <property type="project" value="UniProtKB-KW"/>
</dbReference>
<comment type="similarity">
    <text evidence="1 6">Belongs to the glutathione peroxidase family.</text>
</comment>
<dbReference type="Pfam" id="PF00255">
    <property type="entry name" value="GSHPx"/>
    <property type="match status" value="1"/>
</dbReference>
<gene>
    <name evidence="9" type="primary">LOC105269323</name>
</gene>
<dbReference type="PROSITE" id="PS00460">
    <property type="entry name" value="GLUTATHIONE_PEROXID_1"/>
    <property type="match status" value="1"/>
</dbReference>
<dbReference type="FunFam" id="3.40.30.10:FF:000025">
    <property type="entry name" value="Glutathione peroxidase"/>
    <property type="match status" value="1"/>
</dbReference>
<keyword evidence="8" id="KW-1185">Reference proteome</keyword>
<organism evidence="8 9">
    <name type="scientific">Fopius arisanus</name>
    <dbReference type="NCBI Taxonomy" id="64838"/>
    <lineage>
        <taxon>Eukaryota</taxon>
        <taxon>Metazoa</taxon>
        <taxon>Ecdysozoa</taxon>
        <taxon>Arthropoda</taxon>
        <taxon>Hexapoda</taxon>
        <taxon>Insecta</taxon>
        <taxon>Pterygota</taxon>
        <taxon>Neoptera</taxon>
        <taxon>Endopterygota</taxon>
        <taxon>Hymenoptera</taxon>
        <taxon>Apocrita</taxon>
        <taxon>Ichneumonoidea</taxon>
        <taxon>Braconidae</taxon>
        <taxon>Opiinae</taxon>
        <taxon>Fopius</taxon>
    </lineage>
</organism>
<keyword evidence="4 6" id="KW-0560">Oxidoreductase</keyword>
<dbReference type="GeneID" id="105269323"/>
<keyword evidence="2 6" id="KW-0575">Peroxidase</keyword>
<evidence type="ECO:0000256" key="7">
    <source>
        <dbReference type="SAM" id="SignalP"/>
    </source>
</evidence>
<dbReference type="OrthoDB" id="446890at2759"/>
<reference evidence="9" key="1">
    <citation type="submission" date="2025-08" db="UniProtKB">
        <authorList>
            <consortium name="RefSeq"/>
        </authorList>
    </citation>
    <scope>IDENTIFICATION</scope>
    <source>
        <strain evidence="9">USDA-PBARC FA_bdor</strain>
        <tissue evidence="9">Whole organism</tissue>
    </source>
</reference>
<dbReference type="CDD" id="cd00340">
    <property type="entry name" value="GSH_Peroxidase"/>
    <property type="match status" value="1"/>
</dbReference>
<dbReference type="RefSeq" id="XP_011307772.1">
    <property type="nucleotide sequence ID" value="XM_011309470.1"/>
</dbReference>
<name>A0A9R1TDS5_9HYME</name>
<proteinExistence type="inferred from homology"/>
<dbReference type="InterPro" id="IPR036249">
    <property type="entry name" value="Thioredoxin-like_sf"/>
</dbReference>
<keyword evidence="3" id="KW-0712">Selenocysteine</keyword>
<evidence type="ECO:0000256" key="4">
    <source>
        <dbReference type="ARBA" id="ARBA00023002"/>
    </source>
</evidence>
<evidence type="ECO:0000256" key="5">
    <source>
        <dbReference type="PIRSR" id="PIRSR000303-1"/>
    </source>
</evidence>
<dbReference type="Gene3D" id="3.40.30.10">
    <property type="entry name" value="Glutaredoxin"/>
    <property type="match status" value="1"/>
</dbReference>
<sequence>MLGLAVTLLSVCLLVSAESCENQNDDHCMSQDESFNQDKNWENASSIYQFRARSLAGSDVSLDKYRGHVLLIVNVASACGLTSVNYEQLVDLHKKYADSKGLRILAFPSNQFANQEPGTSEDIAKFVKKYDVQFDMFEKIKVNGDTAHPLYKWLKSKQSGPTDNSDIAWNFTKFLIDKKGQVAKRYTPTTQPLSIEKDFDEYF</sequence>
<dbReference type="KEGG" id="fas:105269323"/>
<dbReference type="SUPFAM" id="SSF52833">
    <property type="entry name" value="Thioredoxin-like"/>
    <property type="match status" value="1"/>
</dbReference>
<evidence type="ECO:0000256" key="1">
    <source>
        <dbReference type="ARBA" id="ARBA00006926"/>
    </source>
</evidence>
<feature type="signal peptide" evidence="7">
    <location>
        <begin position="1"/>
        <end position="17"/>
    </location>
</feature>
<accession>A0A9R1TDS5</accession>